<dbReference type="AlphaFoldDB" id="A0A4R0I952"/>
<reference evidence="1 2" key="1">
    <citation type="submission" date="2019-02" db="EMBL/GenBank/DDBJ databases">
        <title>Kribbella capetownensis sp. nov. and Kribbella speibonae sp. nov., isolated from soil.</title>
        <authorList>
            <person name="Curtis S.M."/>
            <person name="Norton I."/>
            <person name="Everest G.J."/>
            <person name="Meyers P.R."/>
        </authorList>
    </citation>
    <scope>NUCLEOTIDE SEQUENCE [LARGE SCALE GENOMIC DNA]</scope>
    <source>
        <strain evidence="1 2">DSM 27082</strain>
    </source>
</reference>
<protein>
    <submittedName>
        <fullName evidence="1">Asparaginase</fullName>
    </submittedName>
</protein>
<evidence type="ECO:0000313" key="2">
    <source>
        <dbReference type="Proteomes" id="UP000292695"/>
    </source>
</evidence>
<dbReference type="PANTHER" id="PTHR42110:SF1">
    <property type="entry name" value="L-ASPARAGINASE, PUTATIVE (AFU_ORTHOLOGUE AFUA_3G11890)-RELATED"/>
    <property type="match status" value="1"/>
</dbReference>
<dbReference type="EMBL" id="SJKA01000013">
    <property type="protein sequence ID" value="TCC26333.1"/>
    <property type="molecule type" value="Genomic_DNA"/>
</dbReference>
<dbReference type="Pfam" id="PF06089">
    <property type="entry name" value="Asparaginase_II"/>
    <property type="match status" value="1"/>
</dbReference>
<proteinExistence type="predicted"/>
<dbReference type="PANTHER" id="PTHR42110">
    <property type="entry name" value="L-ASPARAGINASE, PUTATIVE (AFU_ORTHOLOGUE AFUA_3G11890)-RELATED"/>
    <property type="match status" value="1"/>
</dbReference>
<organism evidence="1 2">
    <name type="scientific">Kribbella sindirgiensis</name>
    <dbReference type="NCBI Taxonomy" id="1124744"/>
    <lineage>
        <taxon>Bacteria</taxon>
        <taxon>Bacillati</taxon>
        <taxon>Actinomycetota</taxon>
        <taxon>Actinomycetes</taxon>
        <taxon>Propionibacteriales</taxon>
        <taxon>Kribbellaceae</taxon>
        <taxon>Kribbella</taxon>
    </lineage>
</organism>
<name>A0A4R0I952_9ACTN</name>
<gene>
    <name evidence="1" type="ORF">E0H50_30810</name>
</gene>
<dbReference type="OrthoDB" id="9780674at2"/>
<dbReference type="InterPro" id="IPR010349">
    <property type="entry name" value="Asparaginase_II"/>
</dbReference>
<sequence>MRPESRVTGPRIHSQLWVLHLYSSAVTEPVILADVVRSDFVEGHHRGSVVVTDPDGTVAWSAGIVDQPMFPRSSNKPMQSLGMLRNGLPLTGNLLALSGASHSGEQFHLAGVREILAGVGLDETALRTPASYPYDEQSRDEWVRSGHTQEQITMNCSGKHAAMIATCVHNGWPIHDPAREKSPDGVWGRDDYRSPDHPLQQAIRVAIEDSAGEKVAHVAVDGCGAPLLAISLAGLARSFGLFAAAAADTDEGRIATAFREYPEYASGSRRDEAALMRAVPGLLCKIGAEGVYAVGLADGRGIAVKIEDGASRASSVVIAAAIRRLGLEHEAIEQQATFPLYGGGIRVGEVRPNSTVFS</sequence>
<accession>A0A4R0I952</accession>
<evidence type="ECO:0000313" key="1">
    <source>
        <dbReference type="EMBL" id="TCC26333.1"/>
    </source>
</evidence>
<dbReference type="Proteomes" id="UP000292695">
    <property type="component" value="Unassembled WGS sequence"/>
</dbReference>
<keyword evidence="2" id="KW-1185">Reference proteome</keyword>
<comment type="caution">
    <text evidence="1">The sequence shown here is derived from an EMBL/GenBank/DDBJ whole genome shotgun (WGS) entry which is preliminary data.</text>
</comment>